<keyword evidence="1" id="KW-0812">Transmembrane</keyword>
<dbReference type="EMBL" id="MN739518">
    <property type="protein sequence ID" value="QHT10000.1"/>
    <property type="molecule type" value="Genomic_DNA"/>
</dbReference>
<keyword evidence="1" id="KW-0472">Membrane</keyword>
<sequence length="325" mass="39465">MQNHDQDSLDDPLYESCYEECYKYEKIETEHEGFLDRSCGVTYIIHLENNGRYERVADQIRNYPTTKTMIILHNKGYKDKFCQKDKRIVTSFQDLMDAFFTIFKHAQQNFPDQNILILEDDFQFIPERYHSVMIKKEVNEFINQHKEERMIYALGLVPMISSVSLFGGESHRRSYLKLSTHAMVYTPSLRNYLLSTYFPQDEKLFLELPMMYQDWDLFLEKERRITKYYYHVPICIQRFYITENASSHEQKSQNYFLKKFIQVYVSTFMNMHQHITDDEELEKSWDDIYCLSYRINWSVRILGILLFITILFLLFTLFRKFKKRK</sequence>
<proteinExistence type="predicted"/>
<organism evidence="2">
    <name type="scientific">viral metagenome</name>
    <dbReference type="NCBI Taxonomy" id="1070528"/>
    <lineage>
        <taxon>unclassified sequences</taxon>
        <taxon>metagenomes</taxon>
        <taxon>organismal metagenomes</taxon>
    </lineage>
</organism>
<dbReference type="AlphaFoldDB" id="A0A6C0D190"/>
<evidence type="ECO:0000313" key="2">
    <source>
        <dbReference type="EMBL" id="QHT10000.1"/>
    </source>
</evidence>
<name>A0A6C0D190_9ZZZZ</name>
<protein>
    <submittedName>
        <fullName evidence="2">Uncharacterized protein</fullName>
    </submittedName>
</protein>
<reference evidence="2" key="1">
    <citation type="journal article" date="2020" name="Nature">
        <title>Giant virus diversity and host interactions through global metagenomics.</title>
        <authorList>
            <person name="Schulz F."/>
            <person name="Roux S."/>
            <person name="Paez-Espino D."/>
            <person name="Jungbluth S."/>
            <person name="Walsh D.A."/>
            <person name="Denef V.J."/>
            <person name="McMahon K.D."/>
            <person name="Konstantinidis K.T."/>
            <person name="Eloe-Fadrosh E.A."/>
            <person name="Kyrpides N.C."/>
            <person name="Woyke T."/>
        </authorList>
    </citation>
    <scope>NUCLEOTIDE SEQUENCE</scope>
    <source>
        <strain evidence="2">GVMAG-M-3300023174-104</strain>
    </source>
</reference>
<evidence type="ECO:0000256" key="1">
    <source>
        <dbReference type="SAM" id="Phobius"/>
    </source>
</evidence>
<accession>A0A6C0D190</accession>
<keyword evidence="1" id="KW-1133">Transmembrane helix</keyword>
<feature type="transmembrane region" description="Helical" evidence="1">
    <location>
        <begin position="297"/>
        <end position="318"/>
    </location>
</feature>